<feature type="transmembrane region" description="Helical" evidence="1">
    <location>
        <begin position="12"/>
        <end position="34"/>
    </location>
</feature>
<keyword evidence="1" id="KW-0812">Transmembrane</keyword>
<comment type="caution">
    <text evidence="2">The sequence shown here is derived from an EMBL/GenBank/DDBJ whole genome shotgun (WGS) entry which is preliminary data.</text>
</comment>
<dbReference type="InterPro" id="IPR049823">
    <property type="entry name" value="XrtH_assoc"/>
</dbReference>
<dbReference type="NCBIfam" id="NF041730">
    <property type="entry name" value="XrtH_assoc"/>
    <property type="match status" value="1"/>
</dbReference>
<evidence type="ECO:0000256" key="1">
    <source>
        <dbReference type="SAM" id="Phobius"/>
    </source>
</evidence>
<keyword evidence="1" id="KW-0472">Membrane</keyword>
<feature type="transmembrane region" description="Helical" evidence="1">
    <location>
        <begin position="112"/>
        <end position="136"/>
    </location>
</feature>
<dbReference type="RefSeq" id="WP_164652428.1">
    <property type="nucleotide sequence ID" value="NZ_JAAIJR010000011.1"/>
</dbReference>
<dbReference type="AlphaFoldDB" id="A0A6P1DS54"/>
<evidence type="ECO:0000313" key="2">
    <source>
        <dbReference type="EMBL" id="NEX19526.1"/>
    </source>
</evidence>
<gene>
    <name evidence="2" type="ORF">G3480_04225</name>
</gene>
<proteinExistence type="predicted"/>
<accession>A0A6P1DS54</accession>
<reference evidence="3" key="1">
    <citation type="journal article" date="2020" name="Microbiol. Resour. Announc.">
        <title>Draft Genome Sequences of Thiorhodococcus mannitoliphagus and Thiorhodococcus minor, Purple Sulfur Photosynthetic Bacteria in the Gammaproteobacterial Family Chromatiaceae.</title>
        <authorList>
            <person name="Aviles F.A."/>
            <person name="Meyer T.E."/>
            <person name="Kyndt J.A."/>
        </authorList>
    </citation>
    <scope>NUCLEOTIDE SEQUENCE [LARGE SCALE GENOMIC DNA]</scope>
    <source>
        <strain evidence="3">DSM 18266</strain>
    </source>
</reference>
<reference evidence="2 3" key="2">
    <citation type="submission" date="2020-02" db="EMBL/GenBank/DDBJ databases">
        <title>Genome sequences of Thiorhodococcus mannitoliphagus and Thiorhodococcus minor, purple sulfur photosynthetic bacteria in the gammaproteobacterial family, Chromatiaceae.</title>
        <authorList>
            <person name="Aviles F.A."/>
            <person name="Meyer T.E."/>
            <person name="Kyndt J.A."/>
        </authorList>
    </citation>
    <scope>NUCLEOTIDE SEQUENCE [LARGE SCALE GENOMIC DNA]</scope>
    <source>
        <strain evidence="2 3">DSM 18266</strain>
    </source>
</reference>
<keyword evidence="1" id="KW-1133">Transmembrane helix</keyword>
<keyword evidence="3" id="KW-1185">Reference proteome</keyword>
<evidence type="ECO:0000313" key="3">
    <source>
        <dbReference type="Proteomes" id="UP000471640"/>
    </source>
</evidence>
<dbReference type="Proteomes" id="UP000471640">
    <property type="component" value="Unassembled WGS sequence"/>
</dbReference>
<feature type="transmembrane region" description="Helical" evidence="1">
    <location>
        <begin position="156"/>
        <end position="178"/>
    </location>
</feature>
<name>A0A6P1DS54_9GAMM</name>
<protein>
    <submittedName>
        <fullName evidence="2">Uncharacterized protein</fullName>
    </submittedName>
</protein>
<organism evidence="2 3">
    <name type="scientific">Thiorhodococcus mannitoliphagus</name>
    <dbReference type="NCBI Taxonomy" id="329406"/>
    <lineage>
        <taxon>Bacteria</taxon>
        <taxon>Pseudomonadati</taxon>
        <taxon>Pseudomonadota</taxon>
        <taxon>Gammaproteobacteria</taxon>
        <taxon>Chromatiales</taxon>
        <taxon>Chromatiaceae</taxon>
        <taxon>Thiorhodococcus</taxon>
    </lineage>
</organism>
<dbReference type="EMBL" id="JAAIJR010000011">
    <property type="protein sequence ID" value="NEX19526.1"/>
    <property type="molecule type" value="Genomic_DNA"/>
</dbReference>
<sequence>MKSLRPFILHTLFWLPVCFGVWYFSSIIFAVPLASLESALLSSLFPDVIDGVVRHGNALTVLTLIEVPTAQGAPAGELLFDLNPLKYGYCVPFYTALVIATPADEAAKLMRWLLGMLILTMVQVFGISTEILKVIAFQLGEQGTSALDFSPWGYEALALAYQLGFLIMPAVVPIMLWLGQFGDTASIWQRSSAKTAQPEKSP</sequence>